<keyword evidence="13" id="KW-0175">Coiled coil</keyword>
<dbReference type="Gene3D" id="1.20.1270.250">
    <property type="match status" value="1"/>
</dbReference>
<dbReference type="GO" id="GO:0005524">
    <property type="term" value="F:ATP binding"/>
    <property type="evidence" value="ECO:0007669"/>
    <property type="project" value="UniProtKB-KW"/>
</dbReference>
<keyword evidence="7" id="KW-0808">Transferase</keyword>
<keyword evidence="10" id="KW-0067">ATP-binding</keyword>
<dbReference type="GO" id="GO:0033209">
    <property type="term" value="P:tumor necrosis factor-mediated signaling pathway"/>
    <property type="evidence" value="ECO:0007669"/>
    <property type="project" value="TreeGrafter"/>
</dbReference>
<dbReference type="SMART" id="SM00220">
    <property type="entry name" value="S_TKc"/>
    <property type="match status" value="1"/>
</dbReference>
<evidence type="ECO:0000313" key="15">
    <source>
        <dbReference type="EMBL" id="JAQ00224.1"/>
    </source>
</evidence>
<evidence type="ECO:0000256" key="4">
    <source>
        <dbReference type="ARBA" id="ARBA00022490"/>
    </source>
</evidence>
<keyword evidence="4" id="KW-0963">Cytoplasm</keyword>
<protein>
    <recommendedName>
        <fullName evidence="3">IkappaB kinase</fullName>
        <ecNumber evidence="3">2.7.11.10</ecNumber>
    </recommendedName>
</protein>
<dbReference type="AlphaFoldDB" id="A0A146KUQ6"/>
<dbReference type="InterPro" id="IPR008271">
    <property type="entry name" value="Ser/Thr_kinase_AS"/>
</dbReference>
<evidence type="ECO:0000256" key="5">
    <source>
        <dbReference type="ARBA" id="ARBA00022527"/>
    </source>
</evidence>
<sequence>MKRMSHDHVVKLVPVPDDWKKLSSSILCMEYCTEGSLRKLLNQPENSSGLPENTVRKCLKNVKDGLEYIHSQNVIHRDLKPENIVLQKVNDDVVFKLIDFGYGVECDNSLDKLRTLAGTSDYVAPEVFIASDGYTISVDYWGFGFICFEIITGHRPFLPHLRATEWIAKIRHKTEEVISVYELPYRSNGDSIVFSTHLPSENHISKALASKLTLWLRLALKMDYRKRGCNKQNELVIYSSMEDILSKKAIVIFSSLACELLSYDIDESTALLEVKESIFRDTGHPIEDQIVLSPSGKIVGDAANVIDFWNPNNEIAMLFVITKEGVQLPFKEPNPPQSIVIMAEQGKEPSAYHCRKKVYSDSIYFIQTQTKLCEAFYKTIFVDLLSVFDSLHDLTALGENLKHNVIQTSAKLHIVQCSIQYNERCYARACESKVIIECEDFLGEKKQKILLLKAELEEMENKLKVFSDQILDVTKKLEETHAFDYGAHNIEKLNKCLENACRIYQNLQQMPKEIRQCEGNCSDMVNIMFKFLEIMHSIIDDKSCQDTIETSKFCKASISSLFSIGQRLSSELRNLDADVVRVELGQIKAIWSLKPNSTGIERGASTLNMRTVEPIPRMSVASLGSPSPDDTPLSTASLISTNHSLHHQFEESLAQFQGNFEEIKKRFNKLDTELQAV</sequence>
<evidence type="ECO:0000256" key="11">
    <source>
        <dbReference type="ARBA" id="ARBA00023242"/>
    </source>
</evidence>
<evidence type="ECO:0000256" key="1">
    <source>
        <dbReference type="ARBA" id="ARBA00004123"/>
    </source>
</evidence>
<dbReference type="Pfam" id="PF00069">
    <property type="entry name" value="Pkinase"/>
    <property type="match status" value="1"/>
</dbReference>
<evidence type="ECO:0000256" key="2">
    <source>
        <dbReference type="ARBA" id="ARBA00004496"/>
    </source>
</evidence>
<dbReference type="PANTHER" id="PTHR22969">
    <property type="entry name" value="IKB KINASE"/>
    <property type="match status" value="1"/>
</dbReference>
<dbReference type="GO" id="GO:0045944">
    <property type="term" value="P:positive regulation of transcription by RNA polymerase II"/>
    <property type="evidence" value="ECO:0007669"/>
    <property type="project" value="TreeGrafter"/>
</dbReference>
<keyword evidence="6" id="KW-0597">Phosphoprotein</keyword>
<dbReference type="GO" id="GO:0008385">
    <property type="term" value="C:IkappaB kinase complex"/>
    <property type="evidence" value="ECO:0007669"/>
    <property type="project" value="TreeGrafter"/>
</dbReference>
<evidence type="ECO:0000256" key="3">
    <source>
        <dbReference type="ARBA" id="ARBA00012442"/>
    </source>
</evidence>
<dbReference type="PANTHER" id="PTHR22969:SF17">
    <property type="entry name" value="INHIBITOR OF NUCLEAR FACTOR KAPPA-B KINASE SUBUNIT BETA"/>
    <property type="match status" value="1"/>
</dbReference>
<dbReference type="PROSITE" id="PS00108">
    <property type="entry name" value="PROTEIN_KINASE_ST"/>
    <property type="match status" value="1"/>
</dbReference>
<dbReference type="InterPro" id="IPR046375">
    <property type="entry name" value="IKBKB_SDD_sf"/>
</dbReference>
<dbReference type="SUPFAM" id="SSF56112">
    <property type="entry name" value="Protein kinase-like (PK-like)"/>
    <property type="match status" value="1"/>
</dbReference>
<evidence type="ECO:0000256" key="7">
    <source>
        <dbReference type="ARBA" id="ARBA00022679"/>
    </source>
</evidence>
<comment type="subcellular location">
    <subcellularLocation>
        <location evidence="2">Cytoplasm</location>
    </subcellularLocation>
    <subcellularLocation>
        <location evidence="1">Nucleus</location>
    </subcellularLocation>
</comment>
<evidence type="ECO:0000256" key="6">
    <source>
        <dbReference type="ARBA" id="ARBA00022553"/>
    </source>
</evidence>
<feature type="domain" description="Protein kinase" evidence="14">
    <location>
        <begin position="1"/>
        <end position="241"/>
    </location>
</feature>
<dbReference type="InterPro" id="IPR051180">
    <property type="entry name" value="IKK"/>
</dbReference>
<dbReference type="InterPro" id="IPR011009">
    <property type="entry name" value="Kinase-like_dom_sf"/>
</dbReference>
<dbReference type="Gene3D" id="1.10.510.10">
    <property type="entry name" value="Transferase(Phosphotransferase) domain 1"/>
    <property type="match status" value="1"/>
</dbReference>
<comment type="catalytic activity">
    <reaction evidence="12">
        <text>L-seryl-[I-kappa-B protein] + ATP = O-phospho-L-seryl-[I-kappa-B protein] + ADP + H(+)</text>
        <dbReference type="Rhea" id="RHEA:19073"/>
        <dbReference type="Rhea" id="RHEA-COMP:13698"/>
        <dbReference type="Rhea" id="RHEA-COMP:13699"/>
        <dbReference type="ChEBI" id="CHEBI:15378"/>
        <dbReference type="ChEBI" id="CHEBI:29999"/>
        <dbReference type="ChEBI" id="CHEBI:30616"/>
        <dbReference type="ChEBI" id="CHEBI:83421"/>
        <dbReference type="ChEBI" id="CHEBI:456216"/>
        <dbReference type="EC" id="2.7.11.10"/>
    </reaction>
</comment>
<gene>
    <name evidence="15" type="primary">IKBKB_0</name>
    <name evidence="15" type="ORF">g.27350</name>
</gene>
<accession>A0A146KUQ6</accession>
<evidence type="ECO:0000256" key="10">
    <source>
        <dbReference type="ARBA" id="ARBA00022840"/>
    </source>
</evidence>
<keyword evidence="8" id="KW-0547">Nucleotide-binding</keyword>
<dbReference type="PROSITE" id="PS50011">
    <property type="entry name" value="PROTEIN_KINASE_DOM"/>
    <property type="match status" value="1"/>
</dbReference>
<dbReference type="InterPro" id="IPR000719">
    <property type="entry name" value="Prot_kinase_dom"/>
</dbReference>
<dbReference type="EMBL" id="GDHC01018405">
    <property type="protein sequence ID" value="JAQ00224.1"/>
    <property type="molecule type" value="Transcribed_RNA"/>
</dbReference>
<feature type="coiled-coil region" evidence="13">
    <location>
        <begin position="442"/>
        <end position="510"/>
    </location>
</feature>
<evidence type="ECO:0000256" key="8">
    <source>
        <dbReference type="ARBA" id="ARBA00022741"/>
    </source>
</evidence>
<keyword evidence="5" id="KW-0723">Serine/threonine-protein kinase</keyword>
<evidence type="ECO:0000256" key="12">
    <source>
        <dbReference type="ARBA" id="ARBA00048789"/>
    </source>
</evidence>
<dbReference type="GO" id="GO:0008384">
    <property type="term" value="F:IkappaB kinase activity"/>
    <property type="evidence" value="ECO:0007669"/>
    <property type="project" value="UniProtKB-EC"/>
</dbReference>
<evidence type="ECO:0000259" key="14">
    <source>
        <dbReference type="PROSITE" id="PS50011"/>
    </source>
</evidence>
<dbReference type="GO" id="GO:0005634">
    <property type="term" value="C:nucleus"/>
    <property type="evidence" value="ECO:0007669"/>
    <property type="project" value="UniProtKB-SubCell"/>
</dbReference>
<keyword evidence="9 15" id="KW-0418">Kinase</keyword>
<dbReference type="Pfam" id="PF18397">
    <property type="entry name" value="IKBKB_SDD"/>
    <property type="match status" value="1"/>
</dbReference>
<reference evidence="15" key="1">
    <citation type="journal article" date="2016" name="Gigascience">
        <title>De novo construction of an expanded transcriptome assembly for the western tarnished plant bug, Lygus hesperus.</title>
        <authorList>
            <person name="Tassone E.E."/>
            <person name="Geib S.M."/>
            <person name="Hall B."/>
            <person name="Fabrick J.A."/>
            <person name="Brent C.S."/>
            <person name="Hull J.J."/>
        </authorList>
    </citation>
    <scope>NUCLEOTIDE SEQUENCE</scope>
</reference>
<evidence type="ECO:0000256" key="9">
    <source>
        <dbReference type="ARBA" id="ARBA00022777"/>
    </source>
</evidence>
<name>A0A146KUQ6_LYGHE</name>
<dbReference type="Gene3D" id="3.10.20.90">
    <property type="entry name" value="Phosphatidylinositol 3-kinase Catalytic Subunit, Chain A, domain 1"/>
    <property type="match status" value="1"/>
</dbReference>
<dbReference type="EC" id="2.7.11.10" evidence="3"/>
<dbReference type="InterPro" id="IPR041185">
    <property type="entry name" value="IKBKB_SDD"/>
</dbReference>
<proteinExistence type="predicted"/>
<organism evidence="15">
    <name type="scientific">Lygus hesperus</name>
    <name type="common">Western plant bug</name>
    <dbReference type="NCBI Taxonomy" id="30085"/>
    <lineage>
        <taxon>Eukaryota</taxon>
        <taxon>Metazoa</taxon>
        <taxon>Ecdysozoa</taxon>
        <taxon>Arthropoda</taxon>
        <taxon>Hexapoda</taxon>
        <taxon>Insecta</taxon>
        <taxon>Pterygota</taxon>
        <taxon>Neoptera</taxon>
        <taxon>Paraneoptera</taxon>
        <taxon>Hemiptera</taxon>
        <taxon>Heteroptera</taxon>
        <taxon>Panheteroptera</taxon>
        <taxon>Cimicomorpha</taxon>
        <taxon>Miridae</taxon>
        <taxon>Mirini</taxon>
        <taxon>Lygus</taxon>
    </lineage>
</organism>
<evidence type="ECO:0000256" key="13">
    <source>
        <dbReference type="SAM" id="Coils"/>
    </source>
</evidence>
<keyword evidence="11" id="KW-0539">Nucleus</keyword>